<dbReference type="OrthoDB" id="4360278at2759"/>
<keyword evidence="8" id="KW-1185">Reference proteome</keyword>
<dbReference type="Proteomes" id="UP000266861">
    <property type="component" value="Unassembled WGS sequence"/>
</dbReference>
<keyword evidence="6" id="KW-1133">Transmembrane helix</keyword>
<keyword evidence="3" id="KW-0496">Mitochondrion</keyword>
<keyword evidence="6" id="KW-0472">Membrane</keyword>
<keyword evidence="4" id="KW-0687">Ribonucleoprotein</keyword>
<evidence type="ECO:0000256" key="2">
    <source>
        <dbReference type="ARBA" id="ARBA00010761"/>
    </source>
</evidence>
<feature type="transmembrane region" description="Helical" evidence="6">
    <location>
        <begin position="216"/>
        <end position="233"/>
    </location>
</feature>
<dbReference type="GO" id="GO:0005739">
    <property type="term" value="C:mitochondrion"/>
    <property type="evidence" value="ECO:0007669"/>
    <property type="project" value="UniProtKB-SubCell"/>
</dbReference>
<dbReference type="STRING" id="1348612.A0A397FXW6"/>
<gene>
    <name evidence="7" type="ORF">Glove_991g10</name>
</gene>
<dbReference type="EMBL" id="PQFF01000649">
    <property type="protein sequence ID" value="RHZ43591.1"/>
    <property type="molecule type" value="Genomic_DNA"/>
</dbReference>
<evidence type="ECO:0000256" key="3">
    <source>
        <dbReference type="ARBA" id="ARBA00023128"/>
    </source>
</evidence>
<evidence type="ECO:0000256" key="4">
    <source>
        <dbReference type="ARBA" id="ARBA00023274"/>
    </source>
</evidence>
<organism evidence="7 8">
    <name type="scientific">Diversispora epigaea</name>
    <dbReference type="NCBI Taxonomy" id="1348612"/>
    <lineage>
        <taxon>Eukaryota</taxon>
        <taxon>Fungi</taxon>
        <taxon>Fungi incertae sedis</taxon>
        <taxon>Mucoromycota</taxon>
        <taxon>Glomeromycotina</taxon>
        <taxon>Glomeromycetes</taxon>
        <taxon>Diversisporales</taxon>
        <taxon>Diversisporaceae</taxon>
        <taxon>Diversispora</taxon>
    </lineage>
</organism>
<dbReference type="InterPro" id="IPR007980">
    <property type="entry name" value="Ribosomal_uS3m_fun"/>
</dbReference>
<evidence type="ECO:0000256" key="5">
    <source>
        <dbReference type="ARBA" id="ARBA00035157"/>
    </source>
</evidence>
<feature type="transmembrane region" description="Helical" evidence="6">
    <location>
        <begin position="164"/>
        <end position="180"/>
    </location>
</feature>
<evidence type="ECO:0000256" key="6">
    <source>
        <dbReference type="SAM" id="Phobius"/>
    </source>
</evidence>
<comment type="subcellular location">
    <subcellularLocation>
        <location evidence="1">Mitochondrion</location>
    </subcellularLocation>
</comment>
<protein>
    <recommendedName>
        <fullName evidence="5">Small ribosomal subunit protein uS3m</fullName>
    </recommendedName>
</protein>
<keyword evidence="6" id="KW-0812">Transmembrane</keyword>
<name>A0A397FXW6_9GLOM</name>
<evidence type="ECO:0000256" key="1">
    <source>
        <dbReference type="ARBA" id="ARBA00004173"/>
    </source>
</evidence>
<dbReference type="Pfam" id="PF05316">
    <property type="entry name" value="VAR1"/>
    <property type="match status" value="1"/>
</dbReference>
<evidence type="ECO:0000313" key="7">
    <source>
        <dbReference type="EMBL" id="RHZ43591.1"/>
    </source>
</evidence>
<comment type="caution">
    <text evidence="7">The sequence shown here is derived from an EMBL/GenBank/DDBJ whole genome shotgun (WGS) entry which is preliminary data.</text>
</comment>
<dbReference type="GO" id="GO:1990904">
    <property type="term" value="C:ribonucleoprotein complex"/>
    <property type="evidence" value="ECO:0007669"/>
    <property type="project" value="UniProtKB-KW"/>
</dbReference>
<reference evidence="7 8" key="1">
    <citation type="submission" date="2018-08" db="EMBL/GenBank/DDBJ databases">
        <title>Genome and evolution of the arbuscular mycorrhizal fungus Diversispora epigaea (formerly Glomus versiforme) and its bacterial endosymbionts.</title>
        <authorList>
            <person name="Sun X."/>
            <person name="Fei Z."/>
            <person name="Harrison M."/>
        </authorList>
    </citation>
    <scope>NUCLEOTIDE SEQUENCE [LARGE SCALE GENOMIC DNA]</scope>
    <source>
        <strain evidence="7 8">IT104</strain>
    </source>
</reference>
<dbReference type="GO" id="GO:0006412">
    <property type="term" value="P:translation"/>
    <property type="evidence" value="ECO:0007669"/>
    <property type="project" value="InterPro"/>
</dbReference>
<evidence type="ECO:0000313" key="8">
    <source>
        <dbReference type="Proteomes" id="UP000266861"/>
    </source>
</evidence>
<sequence length="274" mass="31108">MKHDVNLSNLGLISLIEKLYSKKATFSLIDLKKIALNVDIFSSAVALKLRDRQNKAVRILRKAILHLVKIPYFHTLITFDDNMEAMNKNNIINTIKQQVVSGVRFEASGRLTRRLTAMRSVFKYRYEGSLKNIRSSYNNKSSTILRGCAKSNSQYTLINSKTRNGTFGLKVAILYLVWLYNNSQDIFIFHADILGVYLAFYLQIAKITVANSGFNNLYLVINIIIGMSMYITVNLNYNKGILEGIISKLYNIHGTSTIKATTIGNKTVQQYDIN</sequence>
<dbReference type="GO" id="GO:0003735">
    <property type="term" value="F:structural constituent of ribosome"/>
    <property type="evidence" value="ECO:0007669"/>
    <property type="project" value="InterPro"/>
</dbReference>
<proteinExistence type="inferred from homology"/>
<comment type="similarity">
    <text evidence="2">Belongs to the universal ribosomal protein uS3 family.</text>
</comment>
<dbReference type="AlphaFoldDB" id="A0A397FXW6"/>
<accession>A0A397FXW6</accession>
<feature type="transmembrane region" description="Helical" evidence="6">
    <location>
        <begin position="186"/>
        <end position="204"/>
    </location>
</feature>